<dbReference type="InterPro" id="IPR035965">
    <property type="entry name" value="PAS-like_dom_sf"/>
</dbReference>
<name>A0ABT5FF12_9GAMM</name>
<protein>
    <submittedName>
        <fullName evidence="3">PAS domain-containing protein</fullName>
    </submittedName>
</protein>
<dbReference type="Gene3D" id="3.30.450.20">
    <property type="entry name" value="PAS domain"/>
    <property type="match status" value="2"/>
</dbReference>
<dbReference type="InterPro" id="IPR000700">
    <property type="entry name" value="PAS-assoc_C"/>
</dbReference>
<evidence type="ECO:0000259" key="1">
    <source>
        <dbReference type="PROSITE" id="PS50112"/>
    </source>
</evidence>
<feature type="domain" description="PAC" evidence="2">
    <location>
        <begin position="21"/>
        <end position="72"/>
    </location>
</feature>
<proteinExistence type="predicted"/>
<dbReference type="Proteomes" id="UP001528411">
    <property type="component" value="Unassembled WGS sequence"/>
</dbReference>
<organism evidence="3 4">
    <name type="scientific">Psychrosphaera algicola</name>
    <dbReference type="NCBI Taxonomy" id="3023714"/>
    <lineage>
        <taxon>Bacteria</taxon>
        <taxon>Pseudomonadati</taxon>
        <taxon>Pseudomonadota</taxon>
        <taxon>Gammaproteobacteria</taxon>
        <taxon>Alteromonadales</taxon>
        <taxon>Pseudoalteromonadaceae</taxon>
        <taxon>Psychrosphaera</taxon>
    </lineage>
</organism>
<gene>
    <name evidence="3" type="ORF">PN838_11055</name>
</gene>
<reference evidence="3 4" key="1">
    <citation type="submission" date="2023-01" db="EMBL/GenBank/DDBJ databases">
        <title>Psychrosphaera sp. nov., isolated from marine algae.</title>
        <authorList>
            <person name="Bayburt H."/>
            <person name="Choi B.J."/>
            <person name="Kim J.M."/>
            <person name="Choi D.G."/>
            <person name="Jeon C.O."/>
        </authorList>
    </citation>
    <scope>NUCLEOTIDE SEQUENCE [LARGE SCALE GENOMIC DNA]</scope>
    <source>
        <strain evidence="3 4">G1-22</strain>
    </source>
</reference>
<dbReference type="RefSeq" id="WP_272180691.1">
    <property type="nucleotide sequence ID" value="NZ_JAQOMS010000002.1"/>
</dbReference>
<dbReference type="InterPro" id="IPR000014">
    <property type="entry name" value="PAS"/>
</dbReference>
<keyword evidence="4" id="KW-1185">Reference proteome</keyword>
<feature type="domain" description="PAS" evidence="1">
    <location>
        <begin position="73"/>
        <end position="156"/>
    </location>
</feature>
<evidence type="ECO:0000259" key="2">
    <source>
        <dbReference type="PROSITE" id="PS50113"/>
    </source>
</evidence>
<dbReference type="Pfam" id="PF08448">
    <property type="entry name" value="PAS_4"/>
    <property type="match status" value="1"/>
</dbReference>
<evidence type="ECO:0000313" key="4">
    <source>
        <dbReference type="Proteomes" id="UP001528411"/>
    </source>
</evidence>
<accession>A0ABT5FF12</accession>
<dbReference type="PROSITE" id="PS50112">
    <property type="entry name" value="PAS"/>
    <property type="match status" value="1"/>
</dbReference>
<dbReference type="InterPro" id="IPR013656">
    <property type="entry name" value="PAS_4"/>
</dbReference>
<dbReference type="EMBL" id="JAQOMS010000002">
    <property type="protein sequence ID" value="MDC2889207.1"/>
    <property type="molecule type" value="Genomic_DNA"/>
</dbReference>
<dbReference type="PROSITE" id="PS50113">
    <property type="entry name" value="PAC"/>
    <property type="match status" value="1"/>
</dbReference>
<dbReference type="SUPFAM" id="SSF55785">
    <property type="entry name" value="PYP-like sensor domain (PAS domain)"/>
    <property type="match status" value="2"/>
</dbReference>
<sequence length="179" mass="20116">MENRELLLNSFYACLESGTPYDITSKFKTFKGNIIWIRTTGEPVLEGENIIGVAGNFADITAAKMAEIELENSQHLIKEFLDNLPAVAYFKDIDGNYQLVNKRWSLLVGVSQESAIGNNDQSIWPNKVIAKDVMDNDQDVLSKGQSIAFEESVEQPDGQFNRYMSYKFPSKTQLAMSSD</sequence>
<evidence type="ECO:0000313" key="3">
    <source>
        <dbReference type="EMBL" id="MDC2889207.1"/>
    </source>
</evidence>
<comment type="caution">
    <text evidence="3">The sequence shown here is derived from an EMBL/GenBank/DDBJ whole genome shotgun (WGS) entry which is preliminary data.</text>
</comment>